<dbReference type="HOGENOM" id="CLU_2237540_0_0_1"/>
<dbReference type="GeneID" id="18909710"/>
<reference evidence="2 3" key="1">
    <citation type="journal article" date="2012" name="BMC Genomics">
        <title>Comparative genomics of the white-rot fungi, Phanerochaete carnosa and P. chrysosporium, to elucidate the genetic basis of the distinct wood types they colonize.</title>
        <authorList>
            <person name="Suzuki H."/>
            <person name="MacDonald J."/>
            <person name="Syed K."/>
            <person name="Salamov A."/>
            <person name="Hori C."/>
            <person name="Aerts A."/>
            <person name="Henrissat B."/>
            <person name="Wiebenga A."/>
            <person name="vanKuyk P.A."/>
            <person name="Barry K."/>
            <person name="Lindquist E."/>
            <person name="LaButti K."/>
            <person name="Lapidus A."/>
            <person name="Lucas S."/>
            <person name="Coutinho P."/>
            <person name="Gong Y."/>
            <person name="Samejima M."/>
            <person name="Mahadevan R."/>
            <person name="Abou-Zaid M."/>
            <person name="de Vries R.P."/>
            <person name="Igarashi K."/>
            <person name="Yadav J.S."/>
            <person name="Grigoriev I.V."/>
            <person name="Master E.R."/>
        </authorList>
    </citation>
    <scope>NUCLEOTIDE SEQUENCE [LARGE SCALE GENOMIC DNA]</scope>
    <source>
        <strain evidence="2 3">HHB-10118-sp</strain>
    </source>
</reference>
<dbReference type="InParanoid" id="K5WVT6"/>
<dbReference type="RefSeq" id="XP_007397261.1">
    <property type="nucleotide sequence ID" value="XM_007397199.1"/>
</dbReference>
<gene>
    <name evidence="2" type="ORF">PHACADRAFT_175094</name>
</gene>
<evidence type="ECO:0000313" key="2">
    <source>
        <dbReference type="EMBL" id="EKM54572.1"/>
    </source>
</evidence>
<evidence type="ECO:0000256" key="1">
    <source>
        <dbReference type="SAM" id="MobiDB-lite"/>
    </source>
</evidence>
<feature type="compositionally biased region" description="Polar residues" evidence="1">
    <location>
        <begin position="11"/>
        <end position="35"/>
    </location>
</feature>
<sequence length="105" mass="11484">MPFSQGAYLYSNKSSQDPQATSRAQEFLTGTQETQKPLGCRVQTEDGAYPTSATNSQMLALLDDPALPFCSAPHLLDRPTMIGSIQQRSSPEWHRMGYGMAITDG</sequence>
<name>K5WVT6_PHACS</name>
<accession>K5WVT6</accession>
<evidence type="ECO:0000313" key="3">
    <source>
        <dbReference type="Proteomes" id="UP000008370"/>
    </source>
</evidence>
<dbReference type="Proteomes" id="UP000008370">
    <property type="component" value="Unassembled WGS sequence"/>
</dbReference>
<organism evidence="2 3">
    <name type="scientific">Phanerochaete carnosa (strain HHB-10118-sp)</name>
    <name type="common">White-rot fungus</name>
    <name type="synonym">Peniophora carnosa</name>
    <dbReference type="NCBI Taxonomy" id="650164"/>
    <lineage>
        <taxon>Eukaryota</taxon>
        <taxon>Fungi</taxon>
        <taxon>Dikarya</taxon>
        <taxon>Basidiomycota</taxon>
        <taxon>Agaricomycotina</taxon>
        <taxon>Agaricomycetes</taxon>
        <taxon>Polyporales</taxon>
        <taxon>Phanerochaetaceae</taxon>
        <taxon>Phanerochaete</taxon>
    </lineage>
</organism>
<dbReference type="KEGG" id="pco:PHACADRAFT_175094"/>
<dbReference type="AlphaFoldDB" id="K5WVT6"/>
<keyword evidence="3" id="KW-1185">Reference proteome</keyword>
<feature type="region of interest" description="Disordered" evidence="1">
    <location>
        <begin position="1"/>
        <end position="51"/>
    </location>
</feature>
<protein>
    <submittedName>
        <fullName evidence="2">Uncharacterized protein</fullName>
    </submittedName>
</protein>
<dbReference type="EMBL" id="JH930473">
    <property type="protein sequence ID" value="EKM54572.1"/>
    <property type="molecule type" value="Genomic_DNA"/>
</dbReference>
<proteinExistence type="predicted"/>